<dbReference type="GO" id="GO:0006412">
    <property type="term" value="P:translation"/>
    <property type="evidence" value="ECO:0007669"/>
    <property type="project" value="InterPro"/>
</dbReference>
<keyword evidence="9" id="KW-0326">Glycosidase</keyword>
<dbReference type="Proteomes" id="UP000541444">
    <property type="component" value="Unassembled WGS sequence"/>
</dbReference>
<dbReference type="InterPro" id="IPR009000">
    <property type="entry name" value="Transl_B-barrel_sf"/>
</dbReference>
<keyword evidence="5" id="KW-0732">Signal</keyword>
<evidence type="ECO:0000256" key="5">
    <source>
        <dbReference type="ARBA" id="ARBA00022729"/>
    </source>
</evidence>
<dbReference type="GO" id="GO:0005840">
    <property type="term" value="C:ribosome"/>
    <property type="evidence" value="ECO:0007669"/>
    <property type="project" value="UniProtKB-KW"/>
</dbReference>
<comment type="similarity">
    <text evidence="3">Belongs to the universal ribosomal protein uL3 family.</text>
</comment>
<dbReference type="SUPFAM" id="SSF52279">
    <property type="entry name" value="Beta-D-glucan exohydrolase, C-terminal domain"/>
    <property type="match status" value="1"/>
</dbReference>
<keyword evidence="11" id="KW-1185">Reference proteome</keyword>
<dbReference type="EC" id="3.2.1.21" evidence="4"/>
<dbReference type="FunFam" id="2.40.30.10:FF:000351">
    <property type="entry name" value="Ribosomal protein L3"/>
    <property type="match status" value="1"/>
</dbReference>
<dbReference type="OrthoDB" id="1611972at2759"/>
<dbReference type="Pfam" id="PF00297">
    <property type="entry name" value="Ribosomal_L3"/>
    <property type="match status" value="2"/>
</dbReference>
<gene>
    <name evidence="10" type="ORF">GIB67_034057</name>
</gene>
<keyword evidence="7" id="KW-0689">Ribosomal protein</keyword>
<evidence type="ECO:0000256" key="7">
    <source>
        <dbReference type="ARBA" id="ARBA00022980"/>
    </source>
</evidence>
<dbReference type="PANTHER" id="PTHR30620">
    <property type="entry name" value="PERIPLASMIC BETA-GLUCOSIDASE-RELATED"/>
    <property type="match status" value="1"/>
</dbReference>
<dbReference type="InterPro" id="IPR036881">
    <property type="entry name" value="Glyco_hydro_3_C_sf"/>
</dbReference>
<evidence type="ECO:0000256" key="3">
    <source>
        <dbReference type="ARBA" id="ARBA00006540"/>
    </source>
</evidence>
<dbReference type="SUPFAM" id="SSF51445">
    <property type="entry name" value="(Trans)glycosidases"/>
    <property type="match status" value="1"/>
</dbReference>
<evidence type="ECO:0000256" key="2">
    <source>
        <dbReference type="ARBA" id="ARBA00005336"/>
    </source>
</evidence>
<evidence type="ECO:0000256" key="6">
    <source>
        <dbReference type="ARBA" id="ARBA00022801"/>
    </source>
</evidence>
<evidence type="ECO:0000313" key="10">
    <source>
        <dbReference type="EMBL" id="KAF6150358.1"/>
    </source>
</evidence>
<evidence type="ECO:0000313" key="11">
    <source>
        <dbReference type="Proteomes" id="UP000541444"/>
    </source>
</evidence>
<dbReference type="Gene3D" id="3.40.50.1700">
    <property type="entry name" value="Glycoside hydrolase family 3 C-terminal domain"/>
    <property type="match status" value="1"/>
</dbReference>
<evidence type="ECO:0000256" key="9">
    <source>
        <dbReference type="ARBA" id="ARBA00023295"/>
    </source>
</evidence>
<comment type="catalytic activity">
    <reaction evidence="1">
        <text>Hydrolysis of terminal, non-reducing beta-D-glucosyl residues with release of beta-D-glucose.</text>
        <dbReference type="EC" id="3.2.1.21"/>
    </reaction>
</comment>
<dbReference type="GO" id="GO:0003735">
    <property type="term" value="F:structural constituent of ribosome"/>
    <property type="evidence" value="ECO:0007669"/>
    <property type="project" value="InterPro"/>
</dbReference>
<dbReference type="GO" id="GO:1990904">
    <property type="term" value="C:ribonucleoprotein complex"/>
    <property type="evidence" value="ECO:0007669"/>
    <property type="project" value="UniProtKB-KW"/>
</dbReference>
<keyword evidence="6" id="KW-0378">Hydrolase</keyword>
<dbReference type="InterPro" id="IPR036962">
    <property type="entry name" value="Glyco_hydro_3_N_sf"/>
</dbReference>
<dbReference type="InterPro" id="IPR000597">
    <property type="entry name" value="Ribosomal_uL3"/>
</dbReference>
<reference evidence="10 11" key="1">
    <citation type="journal article" date="2020" name="IScience">
        <title>Genome Sequencing of the Endangered Kingdonia uniflora (Circaeasteraceae, Ranunculales) Reveals Potential Mechanisms of Evolutionary Specialization.</title>
        <authorList>
            <person name="Sun Y."/>
            <person name="Deng T."/>
            <person name="Zhang A."/>
            <person name="Moore M.J."/>
            <person name="Landis J.B."/>
            <person name="Lin N."/>
            <person name="Zhang H."/>
            <person name="Zhang X."/>
            <person name="Huang J."/>
            <person name="Zhang X."/>
            <person name="Sun H."/>
            <person name="Wang H."/>
        </authorList>
    </citation>
    <scope>NUCLEOTIDE SEQUENCE [LARGE SCALE GENOMIC DNA]</scope>
    <source>
        <strain evidence="10">TB1705</strain>
        <tissue evidence="10">Leaf</tissue>
    </source>
</reference>
<sequence>MMEMQKQTPTGCLHPPLPLPPFLKPPPTESWFICVIANSKPFRAYGIWPLHITYEYLWFYALVMSTYGYMEILQVNGGTIEDMVDFAYGFFDNQVPIDAIFQKNEMIYIIGVIKARVSFTVARAGQNVYHHRTEMNKKVYKHDKAGQESHSAMNDFDKTEKDITLIGEFPHYDIVKENYLLIKGCCVCPEKRVVTLRQSLLKQTSRLATENINLKFIDTSSKFGHGHFQTDHTGEAEVMVPFNYTEFIDILTFQVKKNIISMSRIDDVVRTILRVKFIMGLFEHPLADLILMNQLGSKEHRDLAKEAVRKSLVLLKNGKYANKPLLPLAKNAPKILVAGNHADNLGNQCGDWIIQWQGQNENDLTIVCILLHNVRDSNDKANIENTMTMLDWICSNDSKKLMEIQEEEKQYRTISRAARGGTPLAREGASRILKLIFKANAGI</sequence>
<dbReference type="Gene3D" id="2.40.30.10">
    <property type="entry name" value="Translation factors"/>
    <property type="match status" value="1"/>
</dbReference>
<comment type="similarity">
    <text evidence="2">Belongs to the glycosyl hydrolase 3 family.</text>
</comment>
<dbReference type="Gene3D" id="3.20.20.300">
    <property type="entry name" value="Glycoside hydrolase, family 3, N-terminal domain"/>
    <property type="match status" value="1"/>
</dbReference>
<accession>A0A7J7M6G3</accession>
<dbReference type="EMBL" id="JACGCM010001747">
    <property type="protein sequence ID" value="KAF6150358.1"/>
    <property type="molecule type" value="Genomic_DNA"/>
</dbReference>
<evidence type="ECO:0000256" key="1">
    <source>
        <dbReference type="ARBA" id="ARBA00000448"/>
    </source>
</evidence>
<comment type="caution">
    <text evidence="10">The sequence shown here is derived from an EMBL/GenBank/DDBJ whole genome shotgun (WGS) entry which is preliminary data.</text>
</comment>
<dbReference type="InterPro" id="IPR051915">
    <property type="entry name" value="Cellulose_Degrad_GH3"/>
</dbReference>
<dbReference type="AlphaFoldDB" id="A0A7J7M6G3"/>
<evidence type="ECO:0000256" key="4">
    <source>
        <dbReference type="ARBA" id="ARBA00012744"/>
    </source>
</evidence>
<dbReference type="PANTHER" id="PTHR30620:SF16">
    <property type="entry name" value="LYSOSOMAL BETA GLUCOSIDASE"/>
    <property type="match status" value="1"/>
</dbReference>
<protein>
    <recommendedName>
        <fullName evidence="4">beta-glucosidase</fullName>
        <ecNumber evidence="4">3.2.1.21</ecNumber>
    </recommendedName>
</protein>
<keyword evidence="8" id="KW-0687">Ribonucleoprotein</keyword>
<organism evidence="10 11">
    <name type="scientific">Kingdonia uniflora</name>
    <dbReference type="NCBI Taxonomy" id="39325"/>
    <lineage>
        <taxon>Eukaryota</taxon>
        <taxon>Viridiplantae</taxon>
        <taxon>Streptophyta</taxon>
        <taxon>Embryophyta</taxon>
        <taxon>Tracheophyta</taxon>
        <taxon>Spermatophyta</taxon>
        <taxon>Magnoliopsida</taxon>
        <taxon>Ranunculales</taxon>
        <taxon>Circaeasteraceae</taxon>
        <taxon>Kingdonia</taxon>
    </lineage>
</organism>
<dbReference type="GO" id="GO:0008422">
    <property type="term" value="F:beta-glucosidase activity"/>
    <property type="evidence" value="ECO:0007669"/>
    <property type="project" value="UniProtKB-EC"/>
</dbReference>
<proteinExistence type="inferred from homology"/>
<name>A0A7J7M6G3_9MAGN</name>
<dbReference type="GO" id="GO:0009251">
    <property type="term" value="P:glucan catabolic process"/>
    <property type="evidence" value="ECO:0007669"/>
    <property type="project" value="TreeGrafter"/>
</dbReference>
<dbReference type="InterPro" id="IPR017853">
    <property type="entry name" value="GH"/>
</dbReference>
<evidence type="ECO:0000256" key="8">
    <source>
        <dbReference type="ARBA" id="ARBA00023274"/>
    </source>
</evidence>
<dbReference type="SUPFAM" id="SSF50447">
    <property type="entry name" value="Translation proteins"/>
    <property type="match status" value="1"/>
</dbReference>